<gene>
    <name evidence="1" type="ORF">LCGC14_0873400</name>
</gene>
<dbReference type="EMBL" id="LAZR01002709">
    <property type="protein sequence ID" value="KKN26572.1"/>
    <property type="molecule type" value="Genomic_DNA"/>
</dbReference>
<proteinExistence type="predicted"/>
<accession>A0A0F9PPQ4</accession>
<organism evidence="1">
    <name type="scientific">marine sediment metagenome</name>
    <dbReference type="NCBI Taxonomy" id="412755"/>
    <lineage>
        <taxon>unclassified sequences</taxon>
        <taxon>metagenomes</taxon>
        <taxon>ecological metagenomes</taxon>
    </lineage>
</organism>
<sequence length="59" mass="6887">MCDSCEVLNINGRNCHEIGCPDVWLDYPIECAWCDRKFMPEFKGQKCCDNDCHCLYASY</sequence>
<comment type="caution">
    <text evidence="1">The sequence shown here is derived from an EMBL/GenBank/DDBJ whole genome shotgun (WGS) entry which is preliminary data.</text>
</comment>
<dbReference type="AlphaFoldDB" id="A0A0F9PPQ4"/>
<protein>
    <submittedName>
        <fullName evidence="1">Uncharacterized protein</fullName>
    </submittedName>
</protein>
<name>A0A0F9PPQ4_9ZZZZ</name>
<reference evidence="1" key="1">
    <citation type="journal article" date="2015" name="Nature">
        <title>Complex archaea that bridge the gap between prokaryotes and eukaryotes.</title>
        <authorList>
            <person name="Spang A."/>
            <person name="Saw J.H."/>
            <person name="Jorgensen S.L."/>
            <person name="Zaremba-Niedzwiedzka K."/>
            <person name="Martijn J."/>
            <person name="Lind A.E."/>
            <person name="van Eijk R."/>
            <person name="Schleper C."/>
            <person name="Guy L."/>
            <person name="Ettema T.J."/>
        </authorList>
    </citation>
    <scope>NUCLEOTIDE SEQUENCE</scope>
</reference>
<evidence type="ECO:0000313" key="1">
    <source>
        <dbReference type="EMBL" id="KKN26572.1"/>
    </source>
</evidence>